<dbReference type="EMBL" id="UYRU01049309">
    <property type="protein sequence ID" value="VDN10512.1"/>
    <property type="molecule type" value="Genomic_DNA"/>
</dbReference>
<organism evidence="2 3">
    <name type="scientific">Dibothriocephalus latus</name>
    <name type="common">Fish tapeworm</name>
    <name type="synonym">Diphyllobothrium latum</name>
    <dbReference type="NCBI Taxonomy" id="60516"/>
    <lineage>
        <taxon>Eukaryota</taxon>
        <taxon>Metazoa</taxon>
        <taxon>Spiralia</taxon>
        <taxon>Lophotrochozoa</taxon>
        <taxon>Platyhelminthes</taxon>
        <taxon>Cestoda</taxon>
        <taxon>Eucestoda</taxon>
        <taxon>Diphyllobothriidea</taxon>
        <taxon>Diphyllobothriidae</taxon>
        <taxon>Dibothriocephalus</taxon>
    </lineage>
</organism>
<evidence type="ECO:0000256" key="1">
    <source>
        <dbReference type="SAM" id="Coils"/>
    </source>
</evidence>
<dbReference type="AlphaFoldDB" id="A0A3P7NPY3"/>
<dbReference type="InterPro" id="IPR013083">
    <property type="entry name" value="Znf_RING/FYVE/PHD"/>
</dbReference>
<keyword evidence="1" id="KW-0175">Coiled coil</keyword>
<gene>
    <name evidence="2" type="ORF">DILT_LOCUS6343</name>
</gene>
<sequence>MDFEAGRCALCKKTATNPQTLPCGCTFCLYPCLLPDDASTDTVTCPFCFIETSTMLLEPGIPEPLQFIQNTRDEEAEVRVRVETKLSELRSQLDILDTLTSDLLILRTKQVSLKENLKQEVNSASEELLQQAVRSLGTTKNTGNATVSMINMFANTVKQQVRKLSEERSSILERAKHLDSENDIDKLVSFKEEITNVRANMEFAFVEVLDEDDDSWIYGVEVRSEIFEHVST</sequence>
<reference evidence="2 3" key="1">
    <citation type="submission" date="2018-11" db="EMBL/GenBank/DDBJ databases">
        <authorList>
            <consortium name="Pathogen Informatics"/>
        </authorList>
    </citation>
    <scope>NUCLEOTIDE SEQUENCE [LARGE SCALE GENOMIC DNA]</scope>
</reference>
<dbReference type="Proteomes" id="UP000281553">
    <property type="component" value="Unassembled WGS sequence"/>
</dbReference>
<protein>
    <recommendedName>
        <fullName evidence="4">RING-type domain-containing protein</fullName>
    </recommendedName>
</protein>
<evidence type="ECO:0000313" key="3">
    <source>
        <dbReference type="Proteomes" id="UP000281553"/>
    </source>
</evidence>
<evidence type="ECO:0008006" key="4">
    <source>
        <dbReference type="Google" id="ProtNLM"/>
    </source>
</evidence>
<keyword evidence="3" id="KW-1185">Reference proteome</keyword>
<dbReference type="SUPFAM" id="SSF57850">
    <property type="entry name" value="RING/U-box"/>
    <property type="match status" value="1"/>
</dbReference>
<name>A0A3P7NPY3_DIBLA</name>
<proteinExistence type="predicted"/>
<dbReference type="Gene3D" id="3.30.40.10">
    <property type="entry name" value="Zinc/RING finger domain, C3HC4 (zinc finger)"/>
    <property type="match status" value="1"/>
</dbReference>
<feature type="coiled-coil region" evidence="1">
    <location>
        <begin position="114"/>
        <end position="174"/>
    </location>
</feature>
<dbReference type="OrthoDB" id="6280540at2759"/>
<evidence type="ECO:0000313" key="2">
    <source>
        <dbReference type="EMBL" id="VDN10512.1"/>
    </source>
</evidence>
<accession>A0A3P7NPY3</accession>